<keyword evidence="3" id="KW-1185">Reference proteome</keyword>
<proteinExistence type="inferred from homology"/>
<sequence length="243" mass="25030">MIGLDFAGKTALVVGGSTGIGNAAAQMFREAGATVHVTGTRADAAAYEGTDGDLTGLTYHRLDIGDRNAVTAFDPGIAGLDALVIAAGMVMYKRAEFEIENFEKVISANLTGFMQLSTKFLPQLRAAKGSIVNVGSVASFKGVVGQPAYSASKGGLRTLTRSLAMAFAGDGVRVNLVAPGLIRTKMTEVTWGNEARAVATEAAIPLKRLGEPRDVGGAILFLCSDIAAYITGESILIDGGATA</sequence>
<dbReference type="Pfam" id="PF13561">
    <property type="entry name" value="adh_short_C2"/>
    <property type="match status" value="1"/>
</dbReference>
<dbReference type="EMBL" id="JBHRXV010000011">
    <property type="protein sequence ID" value="MFC3713610.1"/>
    <property type="molecule type" value="Genomic_DNA"/>
</dbReference>
<dbReference type="PANTHER" id="PTHR42760:SF132">
    <property type="entry name" value="SHORT-CHAIN DEHYDROGENASE_REDUCTASE FAMILY PROTEIN"/>
    <property type="match status" value="1"/>
</dbReference>
<accession>A0ABV7XBS7</accession>
<dbReference type="PROSITE" id="PS00061">
    <property type="entry name" value="ADH_SHORT"/>
    <property type="match status" value="1"/>
</dbReference>
<comment type="caution">
    <text evidence="2">The sequence shown here is derived from an EMBL/GenBank/DDBJ whole genome shotgun (WGS) entry which is preliminary data.</text>
</comment>
<dbReference type="CDD" id="cd05233">
    <property type="entry name" value="SDR_c"/>
    <property type="match status" value="1"/>
</dbReference>
<dbReference type="SUPFAM" id="SSF51735">
    <property type="entry name" value="NAD(P)-binding Rossmann-fold domains"/>
    <property type="match status" value="1"/>
</dbReference>
<comment type="similarity">
    <text evidence="1">Belongs to the short-chain dehydrogenases/reductases (SDR) family.</text>
</comment>
<name>A0ABV7XBS7_9SPHN</name>
<evidence type="ECO:0000313" key="3">
    <source>
        <dbReference type="Proteomes" id="UP001595615"/>
    </source>
</evidence>
<organism evidence="2 3">
    <name type="scientific">Sphingoaurantiacus capsulatus</name>
    <dbReference type="NCBI Taxonomy" id="1771310"/>
    <lineage>
        <taxon>Bacteria</taxon>
        <taxon>Pseudomonadati</taxon>
        <taxon>Pseudomonadota</taxon>
        <taxon>Alphaproteobacteria</taxon>
        <taxon>Sphingomonadales</taxon>
        <taxon>Sphingosinicellaceae</taxon>
        <taxon>Sphingoaurantiacus</taxon>
    </lineage>
</organism>
<reference evidence="3" key="1">
    <citation type="journal article" date="2019" name="Int. J. Syst. Evol. Microbiol.">
        <title>The Global Catalogue of Microorganisms (GCM) 10K type strain sequencing project: providing services to taxonomists for standard genome sequencing and annotation.</title>
        <authorList>
            <consortium name="The Broad Institute Genomics Platform"/>
            <consortium name="The Broad Institute Genome Sequencing Center for Infectious Disease"/>
            <person name="Wu L."/>
            <person name="Ma J."/>
        </authorList>
    </citation>
    <scope>NUCLEOTIDE SEQUENCE [LARGE SCALE GENOMIC DNA]</scope>
    <source>
        <strain evidence="3">KCTC 42644</strain>
    </source>
</reference>
<dbReference type="RefSeq" id="WP_380862273.1">
    <property type="nucleotide sequence ID" value="NZ_JBHRXV010000011.1"/>
</dbReference>
<dbReference type="PRINTS" id="PR00080">
    <property type="entry name" value="SDRFAMILY"/>
</dbReference>
<dbReference type="PRINTS" id="PR00081">
    <property type="entry name" value="GDHRDH"/>
</dbReference>
<evidence type="ECO:0000256" key="1">
    <source>
        <dbReference type="ARBA" id="ARBA00006484"/>
    </source>
</evidence>
<dbReference type="Gene3D" id="3.40.50.720">
    <property type="entry name" value="NAD(P)-binding Rossmann-like Domain"/>
    <property type="match status" value="1"/>
</dbReference>
<dbReference type="EC" id="1.1.1.-" evidence="2"/>
<protein>
    <submittedName>
        <fullName evidence="2">SDR family NAD(P)-dependent oxidoreductase</fullName>
        <ecNumber evidence="2">1.1.1.-</ecNumber>
    </submittedName>
</protein>
<dbReference type="InterPro" id="IPR020904">
    <property type="entry name" value="Sc_DH/Rdtase_CS"/>
</dbReference>
<dbReference type="PANTHER" id="PTHR42760">
    <property type="entry name" value="SHORT-CHAIN DEHYDROGENASES/REDUCTASES FAMILY MEMBER"/>
    <property type="match status" value="1"/>
</dbReference>
<dbReference type="GO" id="GO:0016491">
    <property type="term" value="F:oxidoreductase activity"/>
    <property type="evidence" value="ECO:0007669"/>
    <property type="project" value="UniProtKB-KW"/>
</dbReference>
<dbReference type="Proteomes" id="UP001595615">
    <property type="component" value="Unassembled WGS sequence"/>
</dbReference>
<dbReference type="InterPro" id="IPR036291">
    <property type="entry name" value="NAD(P)-bd_dom_sf"/>
</dbReference>
<gene>
    <name evidence="2" type="ORF">ACFOMD_13600</name>
</gene>
<evidence type="ECO:0000313" key="2">
    <source>
        <dbReference type="EMBL" id="MFC3713610.1"/>
    </source>
</evidence>
<dbReference type="InterPro" id="IPR002347">
    <property type="entry name" value="SDR_fam"/>
</dbReference>
<keyword evidence="2" id="KW-0560">Oxidoreductase</keyword>